<feature type="compositionally biased region" description="Low complexity" evidence="1">
    <location>
        <begin position="1"/>
        <end position="15"/>
    </location>
</feature>
<sequence length="243" mass="24509">MSTADVSTAVDAATAGEPAVGGSDRTEPAGGHLDNVGPRSQALPRTVCEVNWRSPRPTVIAAALGGAFVLSAAVSLTAPILVRSSHGGSTAAELSAPRFITCFQPPQPTGAVPDPCWDLAVAAGRSTPSEAAREAAHLAAVELRTELSALADRQPSVCATTAAGGPGPCSRDNVDAVELRNALNRVGLVDHVVRPARSDDITEGKGLVFAARVEGACVLGYVLSSREAAGVAGTLPDGTCLSV</sequence>
<keyword evidence="2" id="KW-0812">Transmembrane</keyword>
<evidence type="ECO:0000256" key="1">
    <source>
        <dbReference type="SAM" id="MobiDB-lite"/>
    </source>
</evidence>
<reference evidence="4" key="1">
    <citation type="submission" date="2016-12" db="EMBL/GenBank/DDBJ databases">
        <authorList>
            <person name="Varghese N."/>
            <person name="Submissions S."/>
        </authorList>
    </citation>
    <scope>NUCLEOTIDE SEQUENCE [LARGE SCALE GENOMIC DNA]</scope>
    <source>
        <strain evidence="4">DSM 45599</strain>
    </source>
</reference>
<feature type="transmembrane region" description="Helical" evidence="2">
    <location>
        <begin position="59"/>
        <end position="82"/>
    </location>
</feature>
<dbReference type="EMBL" id="FSQT01000002">
    <property type="protein sequence ID" value="SIN40740.1"/>
    <property type="molecule type" value="Genomic_DNA"/>
</dbReference>
<keyword evidence="2" id="KW-1133">Transmembrane helix</keyword>
<gene>
    <name evidence="3" type="ORF">SAMN04489832_6608</name>
</gene>
<feature type="region of interest" description="Disordered" evidence="1">
    <location>
        <begin position="1"/>
        <end position="39"/>
    </location>
</feature>
<organism evidence="3 4">
    <name type="scientific">Micromonospora cremea</name>
    <dbReference type="NCBI Taxonomy" id="709881"/>
    <lineage>
        <taxon>Bacteria</taxon>
        <taxon>Bacillati</taxon>
        <taxon>Actinomycetota</taxon>
        <taxon>Actinomycetes</taxon>
        <taxon>Micromonosporales</taxon>
        <taxon>Micromonosporaceae</taxon>
        <taxon>Micromonospora</taxon>
    </lineage>
</organism>
<evidence type="ECO:0000313" key="3">
    <source>
        <dbReference type="EMBL" id="SIN40740.1"/>
    </source>
</evidence>
<accession>A0A1N6B312</accession>
<dbReference type="AlphaFoldDB" id="A0A1N6B312"/>
<evidence type="ECO:0000313" key="4">
    <source>
        <dbReference type="Proteomes" id="UP000185124"/>
    </source>
</evidence>
<keyword evidence="2" id="KW-0472">Membrane</keyword>
<evidence type="ECO:0000256" key="2">
    <source>
        <dbReference type="SAM" id="Phobius"/>
    </source>
</evidence>
<name>A0A1N6B312_9ACTN</name>
<dbReference type="Proteomes" id="UP000185124">
    <property type="component" value="Unassembled WGS sequence"/>
</dbReference>
<proteinExistence type="predicted"/>
<protein>
    <submittedName>
        <fullName evidence="3">Uncharacterized protein</fullName>
    </submittedName>
</protein>
<keyword evidence="4" id="KW-1185">Reference proteome</keyword>